<protein>
    <submittedName>
        <fullName evidence="2">HEPN domain-containing protein</fullName>
    </submittedName>
</protein>
<dbReference type="Pfam" id="PF05168">
    <property type="entry name" value="HEPN"/>
    <property type="match status" value="1"/>
</dbReference>
<reference evidence="2 3" key="1">
    <citation type="journal article" date="2017" name="Int. J. Syst. Evol. Microbiol.">
        <title>Mucilaginibacterpsychrotolerans sp. nov., isolated from peatlands.</title>
        <authorList>
            <person name="Deng Y."/>
            <person name="Shen L."/>
            <person name="Xu B."/>
            <person name="Liu Y."/>
            <person name="Gu Z."/>
            <person name="Liu H."/>
            <person name="Zhou Y."/>
        </authorList>
    </citation>
    <scope>NUCLEOTIDE SEQUENCE [LARGE SCALE GENOMIC DNA]</scope>
    <source>
        <strain evidence="2 3">NH7-4</strain>
    </source>
</reference>
<evidence type="ECO:0000313" key="2">
    <source>
        <dbReference type="EMBL" id="TFF38502.1"/>
    </source>
</evidence>
<keyword evidence="3" id="KW-1185">Reference proteome</keyword>
<accession>A0A4Y8SI10</accession>
<dbReference type="SUPFAM" id="SSF81593">
    <property type="entry name" value="Nucleotidyltransferase substrate binding subunit/domain"/>
    <property type="match status" value="1"/>
</dbReference>
<dbReference type="InterPro" id="IPR007842">
    <property type="entry name" value="HEPN_dom"/>
</dbReference>
<dbReference type="SMART" id="SM00748">
    <property type="entry name" value="HEPN"/>
    <property type="match status" value="1"/>
</dbReference>
<dbReference type="RefSeq" id="WP_133228739.1">
    <property type="nucleotide sequence ID" value="NZ_SOZE01000006.1"/>
</dbReference>
<proteinExistence type="predicted"/>
<dbReference type="Gene3D" id="1.20.120.330">
    <property type="entry name" value="Nucleotidyltransferases domain 2"/>
    <property type="match status" value="1"/>
</dbReference>
<feature type="domain" description="HEPN" evidence="1">
    <location>
        <begin position="49"/>
        <end position="169"/>
    </location>
</feature>
<comment type="caution">
    <text evidence="2">The sequence shown here is derived from an EMBL/GenBank/DDBJ whole genome shotgun (WGS) entry which is preliminary data.</text>
</comment>
<organism evidence="2 3">
    <name type="scientific">Mucilaginibacter psychrotolerans</name>
    <dbReference type="NCBI Taxonomy" id="1524096"/>
    <lineage>
        <taxon>Bacteria</taxon>
        <taxon>Pseudomonadati</taxon>
        <taxon>Bacteroidota</taxon>
        <taxon>Sphingobacteriia</taxon>
        <taxon>Sphingobacteriales</taxon>
        <taxon>Sphingobacteriaceae</taxon>
        <taxon>Mucilaginibacter</taxon>
    </lineage>
</organism>
<name>A0A4Y8SI10_9SPHI</name>
<dbReference type="PROSITE" id="PS50910">
    <property type="entry name" value="HEPN"/>
    <property type="match status" value="1"/>
</dbReference>
<dbReference type="AlphaFoldDB" id="A0A4Y8SI10"/>
<dbReference type="EMBL" id="SOZE01000006">
    <property type="protein sequence ID" value="TFF38502.1"/>
    <property type="molecule type" value="Genomic_DNA"/>
</dbReference>
<gene>
    <name evidence="2" type="ORF">E2R66_08525</name>
</gene>
<dbReference type="Proteomes" id="UP000297540">
    <property type="component" value="Unassembled WGS sequence"/>
</dbReference>
<evidence type="ECO:0000259" key="1">
    <source>
        <dbReference type="PROSITE" id="PS50910"/>
    </source>
</evidence>
<sequence>MTEERRFFIDAIRNGSYAYSSDDFVMPVLPELSKESIAKKAELDYKKWSSQANEFWLGAQYYQERKIYNLAAFCMHQAIESGFIALISSVLGYKLHVHNLSRMLRITLMFTDEIKQVFRLDTQEGVQLFELLREAYSKTRYSSSYQLDKAVVDSLTKIIPEFLGTAEKVYKDFIDSIEGQEHLSPIPPSGL</sequence>
<evidence type="ECO:0000313" key="3">
    <source>
        <dbReference type="Proteomes" id="UP000297540"/>
    </source>
</evidence>
<dbReference type="OrthoDB" id="781694at2"/>